<evidence type="ECO:0000313" key="3">
    <source>
        <dbReference type="Proteomes" id="UP000652761"/>
    </source>
</evidence>
<accession>A0A843X2Z1</accession>
<sequence length="91" mass="9884">MCPKQKHRYKKKGAVLKGRTLRTCKAQLSTHSESALSAANSSMLVARSTPSTGSRGQGSQAMETTYERNKPSSAKHRAGQAQQKPRRTVGL</sequence>
<evidence type="ECO:0000313" key="2">
    <source>
        <dbReference type="EMBL" id="MQM12641.1"/>
    </source>
</evidence>
<reference evidence="2" key="1">
    <citation type="submission" date="2017-07" db="EMBL/GenBank/DDBJ databases">
        <title>Taro Niue Genome Assembly and Annotation.</title>
        <authorList>
            <person name="Atibalentja N."/>
            <person name="Keating K."/>
            <person name="Fields C.J."/>
        </authorList>
    </citation>
    <scope>NUCLEOTIDE SEQUENCE</scope>
    <source>
        <strain evidence="2">Niue_2</strain>
        <tissue evidence="2">Leaf</tissue>
    </source>
</reference>
<name>A0A843X2Z1_COLES</name>
<organism evidence="2 3">
    <name type="scientific">Colocasia esculenta</name>
    <name type="common">Wild taro</name>
    <name type="synonym">Arum esculentum</name>
    <dbReference type="NCBI Taxonomy" id="4460"/>
    <lineage>
        <taxon>Eukaryota</taxon>
        <taxon>Viridiplantae</taxon>
        <taxon>Streptophyta</taxon>
        <taxon>Embryophyta</taxon>
        <taxon>Tracheophyta</taxon>
        <taxon>Spermatophyta</taxon>
        <taxon>Magnoliopsida</taxon>
        <taxon>Liliopsida</taxon>
        <taxon>Araceae</taxon>
        <taxon>Aroideae</taxon>
        <taxon>Colocasieae</taxon>
        <taxon>Colocasia</taxon>
    </lineage>
</organism>
<dbReference type="Proteomes" id="UP000652761">
    <property type="component" value="Unassembled WGS sequence"/>
</dbReference>
<gene>
    <name evidence="2" type="ORF">Taro_045560</name>
</gene>
<keyword evidence="3" id="KW-1185">Reference proteome</keyword>
<dbReference type="AlphaFoldDB" id="A0A843X2Z1"/>
<evidence type="ECO:0000256" key="1">
    <source>
        <dbReference type="SAM" id="MobiDB-lite"/>
    </source>
</evidence>
<feature type="compositionally biased region" description="Basic residues" evidence="1">
    <location>
        <begin position="73"/>
        <end position="91"/>
    </location>
</feature>
<proteinExistence type="predicted"/>
<dbReference type="EMBL" id="NMUH01005388">
    <property type="protein sequence ID" value="MQM12641.1"/>
    <property type="molecule type" value="Genomic_DNA"/>
</dbReference>
<protein>
    <submittedName>
        <fullName evidence="2">Uncharacterized protein</fullName>
    </submittedName>
</protein>
<comment type="caution">
    <text evidence="2">The sequence shown here is derived from an EMBL/GenBank/DDBJ whole genome shotgun (WGS) entry which is preliminary data.</text>
</comment>
<feature type="region of interest" description="Disordered" evidence="1">
    <location>
        <begin position="31"/>
        <end position="91"/>
    </location>
</feature>
<feature type="compositionally biased region" description="Polar residues" evidence="1">
    <location>
        <begin position="31"/>
        <end position="63"/>
    </location>
</feature>